<dbReference type="EMBL" id="PQVP01000002">
    <property type="protein sequence ID" value="POZ81667.1"/>
    <property type="molecule type" value="Genomic_DNA"/>
</dbReference>
<protein>
    <submittedName>
        <fullName evidence="1">Uncharacterized protein</fullName>
    </submittedName>
</protein>
<organism evidence="1 2">
    <name type="scientific">Burkholderia contaminans</name>
    <dbReference type="NCBI Taxonomy" id="488447"/>
    <lineage>
        <taxon>Bacteria</taxon>
        <taxon>Pseudomonadati</taxon>
        <taxon>Pseudomonadota</taxon>
        <taxon>Betaproteobacteria</taxon>
        <taxon>Burkholderiales</taxon>
        <taxon>Burkholderiaceae</taxon>
        <taxon>Burkholderia</taxon>
        <taxon>Burkholderia cepacia complex</taxon>
    </lineage>
</organism>
<dbReference type="RefSeq" id="WP_089460780.1">
    <property type="nucleotide sequence ID" value="NZ_CM009575.1"/>
</dbReference>
<comment type="caution">
    <text evidence="1">The sequence shown here is derived from an EMBL/GenBank/DDBJ whole genome shotgun (WGS) entry which is preliminary data.</text>
</comment>
<proteinExistence type="predicted"/>
<accession>A0A2S5DRG9</accession>
<sequence>MGKLSLGACALIVVMFGIAVAAWMLRYTPVNNAMVWDRWTHDMCFVEFASQGKHIKCMGDE</sequence>
<dbReference type="AlphaFoldDB" id="A0A2S5DRG9"/>
<reference evidence="1 2" key="1">
    <citation type="submission" date="2018-01" db="EMBL/GenBank/DDBJ databases">
        <title>Successful Treatment of Persistent Burkholderia cepacia Bacteremia with Ceftazidime-Avibactam.</title>
        <authorList>
            <person name="Tamma P."/>
            <person name="Fan Y."/>
            <person name="Bergman Y."/>
            <person name="Sick-Samuels A."/>
            <person name="Hsu A."/>
            <person name="Timp W."/>
            <person name="Simner P."/>
        </authorList>
    </citation>
    <scope>NUCLEOTIDE SEQUENCE [LARGE SCALE GENOMIC DNA]</scope>
    <source>
        <strain evidence="1 2">170816</strain>
    </source>
</reference>
<name>A0A2S5DRG9_9BURK</name>
<dbReference type="Proteomes" id="UP000238655">
    <property type="component" value="Chromosome 1"/>
</dbReference>
<gene>
    <name evidence="1" type="ORF">C3743_15215</name>
</gene>
<evidence type="ECO:0000313" key="2">
    <source>
        <dbReference type="Proteomes" id="UP000238655"/>
    </source>
</evidence>
<evidence type="ECO:0000313" key="1">
    <source>
        <dbReference type="EMBL" id="POZ81667.1"/>
    </source>
</evidence>